<protein>
    <recommendedName>
        <fullName evidence="2">Protein EFR3</fullName>
    </recommendedName>
</protein>
<accession>A0A367YBF6</accession>
<feature type="compositionally biased region" description="Polar residues" evidence="3">
    <location>
        <begin position="936"/>
        <end position="947"/>
    </location>
</feature>
<evidence type="ECO:0000256" key="1">
    <source>
        <dbReference type="ARBA" id="ARBA00010216"/>
    </source>
</evidence>
<dbReference type="AlphaFoldDB" id="A0A367YBF6"/>
<dbReference type="Pfam" id="PF21072">
    <property type="entry name" value="EFR3"/>
    <property type="match status" value="1"/>
</dbReference>
<dbReference type="SUPFAM" id="SSF48371">
    <property type="entry name" value="ARM repeat"/>
    <property type="match status" value="1"/>
</dbReference>
<dbReference type="PANTHER" id="PTHR47766:SF1">
    <property type="entry name" value="PROTEIN EFR3"/>
    <property type="match status" value="1"/>
</dbReference>
<dbReference type="InterPro" id="IPR049150">
    <property type="entry name" value="EFR3_HEAT-like_rpt"/>
</dbReference>
<dbReference type="InterPro" id="IPR039786">
    <property type="entry name" value="EFR3"/>
</dbReference>
<comment type="similarity">
    <text evidence="1">Belongs to the EFR3 family.</text>
</comment>
<evidence type="ECO:0000313" key="5">
    <source>
        <dbReference type="Proteomes" id="UP000253472"/>
    </source>
</evidence>
<evidence type="ECO:0000313" key="4">
    <source>
        <dbReference type="EMBL" id="RCK63178.1"/>
    </source>
</evidence>
<sequence length="977" mass="109425">MNLFQHKHQKLILQCYPAGKAADKKPNSSELSYLLYYASTRSVKLEKVINFLREKTQHDFNRNRTGNLQVTLAIIQELITKCNDNLNVFAYQVCDILYTIISSKDLALCKSVVKTFGILCDNLDGALFTGDKEFVRIFTEVFLALASLGKDRSGVSQYDWQMISLMAINNISKCLGYNQTCGKKFIALSVPTLIHTIVTNNPHSAIQQKLKSSLHEEDNGKRLSRAQLQKSQKAIAQQIDDDFLNDTLTLVDVNEEAFSSMKAFFNTNTASQISEVTRAVVQHNIVNGTDLEWGASFLELCITWIPVQLRFVSLSTLLATLGRISIEGNSKSNYNTQFQYARYLLGLLSSKVNMIGLSVSDIIQQLLTLQTDLILKPSDLDKSDVSILTNIYSDCICSLTTHIYYYDQVPDSIQEILVKVDFVLDSSFVDDNNPTVTGEQVQDVILQLLDNISKTFLILKTKPSSISRNHVNLEHWDISLGLLAPENEFDEHSKTILTTPQLINIQAKYLKVFDEFLRNELAVGKSRQSYDPAYKQSRLDPGSQGNDILHNKDTQENGQDFKKPDANQYITQQQNFISHFFMYIDKFFESYDSPNTELVLLLVAVLKHMISILGLNFVSNFIPFFHHWVMKVNKSNTFTQRQKFKDTIAHIILYYILKELDEQYSHDLQNYCKNSKLYKQILDAVEYRKLHKFWVHGIDSSPSDLESTRSNRVLPSDANGNPIPVRVKPENIEDFACGNNFLIVWLHPQKPLLTEIEKSQISTHMSTFNNDSRNTNNMFSMDQGSLFGSGPGASTTAVAAAALANSSSIQEESAGHFIPPAEFVQRSGLSSDAVSSNSEAGLYIGLGLGTAGDITMIHSEILQYSQHFQERGLPHANGLTTILRTVDSMDTTNDGSIYTYDSKYFQSPRVTDLKDAVSAQRGIRLAKPNFGGANGHGTNNDTASTANGSVLNRNMATTDVDSILSGLDSEDEAAFVV</sequence>
<dbReference type="OrthoDB" id="19232at2759"/>
<reference evidence="4 5" key="1">
    <citation type="submission" date="2018-06" db="EMBL/GenBank/DDBJ databases">
        <title>Whole genome sequencing of Candida tropicalis (genome annotated by CSBL at Korea University).</title>
        <authorList>
            <person name="Ahn J."/>
        </authorList>
    </citation>
    <scope>NUCLEOTIDE SEQUENCE [LARGE SCALE GENOMIC DNA]</scope>
    <source>
        <strain evidence="4 5">ATCC 20962</strain>
    </source>
</reference>
<keyword evidence="5" id="KW-1185">Reference proteome</keyword>
<name>A0A367YBF6_9ASCO</name>
<dbReference type="EMBL" id="QLNQ01000024">
    <property type="protein sequence ID" value="RCK63178.1"/>
    <property type="molecule type" value="Genomic_DNA"/>
</dbReference>
<dbReference type="Proteomes" id="UP000253472">
    <property type="component" value="Unassembled WGS sequence"/>
</dbReference>
<evidence type="ECO:0000256" key="3">
    <source>
        <dbReference type="SAM" id="MobiDB-lite"/>
    </source>
</evidence>
<comment type="caution">
    <text evidence="4">The sequence shown here is derived from an EMBL/GenBank/DDBJ whole genome shotgun (WGS) entry which is preliminary data.</text>
</comment>
<feature type="region of interest" description="Disordered" evidence="3">
    <location>
        <begin position="532"/>
        <end position="559"/>
    </location>
</feature>
<dbReference type="InterPro" id="IPR016024">
    <property type="entry name" value="ARM-type_fold"/>
</dbReference>
<gene>
    <name evidence="4" type="primary">EFR3_0</name>
    <name evidence="4" type="ORF">Cantr_09863</name>
</gene>
<feature type="region of interest" description="Disordered" evidence="3">
    <location>
        <begin position="928"/>
        <end position="947"/>
    </location>
</feature>
<evidence type="ECO:0000256" key="2">
    <source>
        <dbReference type="ARBA" id="ARBA00017967"/>
    </source>
</evidence>
<dbReference type="PANTHER" id="PTHR47766">
    <property type="entry name" value="PROTEIN EFR3"/>
    <property type="match status" value="1"/>
</dbReference>
<organism evidence="4 5">
    <name type="scientific">Candida viswanathii</name>
    <dbReference type="NCBI Taxonomy" id="5486"/>
    <lineage>
        <taxon>Eukaryota</taxon>
        <taxon>Fungi</taxon>
        <taxon>Dikarya</taxon>
        <taxon>Ascomycota</taxon>
        <taxon>Saccharomycotina</taxon>
        <taxon>Pichiomycetes</taxon>
        <taxon>Debaryomycetaceae</taxon>
        <taxon>Candida/Lodderomyces clade</taxon>
        <taxon>Candida</taxon>
    </lineage>
</organism>
<dbReference type="STRING" id="5486.A0A367YBF6"/>
<feature type="compositionally biased region" description="Basic and acidic residues" evidence="3">
    <location>
        <begin position="549"/>
        <end position="559"/>
    </location>
</feature>
<dbReference type="GO" id="GO:0005886">
    <property type="term" value="C:plasma membrane"/>
    <property type="evidence" value="ECO:0007669"/>
    <property type="project" value="TreeGrafter"/>
</dbReference>
<dbReference type="GO" id="GO:0072659">
    <property type="term" value="P:protein localization to plasma membrane"/>
    <property type="evidence" value="ECO:0007669"/>
    <property type="project" value="InterPro"/>
</dbReference>
<proteinExistence type="inferred from homology"/>